<feature type="region of interest" description="Disordered" evidence="1">
    <location>
        <begin position="70"/>
        <end position="91"/>
    </location>
</feature>
<evidence type="ECO:0000259" key="2">
    <source>
        <dbReference type="Pfam" id="PF08305"/>
    </source>
</evidence>
<dbReference type="EMBL" id="JAWDIP010000003">
    <property type="protein sequence ID" value="MDY0393895.1"/>
    <property type="molecule type" value="Genomic_DNA"/>
</dbReference>
<evidence type="ECO:0000313" key="4">
    <source>
        <dbReference type="Proteomes" id="UP001281447"/>
    </source>
</evidence>
<dbReference type="Pfam" id="PF08305">
    <property type="entry name" value="NPCBM"/>
    <property type="match status" value="1"/>
</dbReference>
<reference evidence="3 4" key="1">
    <citation type="submission" date="2023-10" db="EMBL/GenBank/DDBJ databases">
        <title>Virgibacillus halophilus 5B73C genome.</title>
        <authorList>
            <person name="Miliotis G."/>
            <person name="Sengupta P."/>
            <person name="Hameed A."/>
            <person name="Chuvochina M."/>
            <person name="Mcdonagh F."/>
            <person name="Simpson A.C."/>
            <person name="Singh N.K."/>
            <person name="Rekha P.D."/>
            <person name="Raman K."/>
            <person name="Hugenholtz P."/>
            <person name="Venkateswaran K."/>
        </authorList>
    </citation>
    <scope>NUCLEOTIDE SEQUENCE [LARGE SCALE GENOMIC DNA]</scope>
    <source>
        <strain evidence="3 4">5B73C</strain>
    </source>
</reference>
<keyword evidence="4" id="KW-1185">Reference proteome</keyword>
<sequence>MSIFPVKKELKLVVTDGGDDNGNDHADWADAQFTATTGPDIELLLNGKPFDEEKALPDSESVAFTWELKDTGNGTGEASATFDGKAYKSGG</sequence>
<protein>
    <submittedName>
        <fullName evidence="3">NPCBM/NEW2 domain-containing protein</fullName>
    </submittedName>
</protein>
<proteinExistence type="predicted"/>
<comment type="caution">
    <text evidence="3">The sequence shown here is derived from an EMBL/GenBank/DDBJ whole genome shotgun (WGS) entry which is preliminary data.</text>
</comment>
<evidence type="ECO:0000256" key="1">
    <source>
        <dbReference type="SAM" id="MobiDB-lite"/>
    </source>
</evidence>
<evidence type="ECO:0000313" key="3">
    <source>
        <dbReference type="EMBL" id="MDY0393895.1"/>
    </source>
</evidence>
<dbReference type="Proteomes" id="UP001281447">
    <property type="component" value="Unassembled WGS sequence"/>
</dbReference>
<dbReference type="InterPro" id="IPR013222">
    <property type="entry name" value="Glyco_hyd_98_carb-bd"/>
</dbReference>
<gene>
    <name evidence="3" type="ORF">RWE15_04745</name>
</gene>
<name>A0ABU5C4A2_9BACI</name>
<accession>A0ABU5C4A2</accession>
<dbReference type="Gene3D" id="2.60.120.1060">
    <property type="entry name" value="NPCBM/NEW2 domain"/>
    <property type="match status" value="1"/>
</dbReference>
<dbReference type="InterPro" id="IPR008979">
    <property type="entry name" value="Galactose-bd-like_sf"/>
</dbReference>
<organism evidence="3 4">
    <name type="scientific">Tigheibacillus halophilus</name>
    <dbReference type="NCBI Taxonomy" id="361280"/>
    <lineage>
        <taxon>Bacteria</taxon>
        <taxon>Bacillati</taxon>
        <taxon>Bacillota</taxon>
        <taxon>Bacilli</taxon>
        <taxon>Bacillales</taxon>
        <taxon>Bacillaceae</taxon>
        <taxon>Tigheibacillus</taxon>
    </lineage>
</organism>
<dbReference type="SUPFAM" id="SSF49785">
    <property type="entry name" value="Galactose-binding domain-like"/>
    <property type="match status" value="1"/>
</dbReference>
<dbReference type="InterPro" id="IPR038637">
    <property type="entry name" value="NPCBM_sf"/>
</dbReference>
<feature type="domain" description="Glycosyl hydrolase family 98 putative carbohydrate-binding module" evidence="2">
    <location>
        <begin position="7"/>
        <end position="34"/>
    </location>
</feature>